<dbReference type="RefSeq" id="WP_017928564.1">
    <property type="nucleotide sequence ID" value="NZ_KB822998.1"/>
</dbReference>
<protein>
    <recommendedName>
        <fullName evidence="4">PAS domain-containing protein</fullName>
    </recommendedName>
</protein>
<evidence type="ECO:0008006" key="4">
    <source>
        <dbReference type="Google" id="ProtNLM"/>
    </source>
</evidence>
<accession>A0A017HC35</accession>
<organism evidence="2 3">
    <name type="scientific">Limimaricola hongkongensis DSM 17492</name>
    <dbReference type="NCBI Taxonomy" id="1122180"/>
    <lineage>
        <taxon>Bacteria</taxon>
        <taxon>Pseudomonadati</taxon>
        <taxon>Pseudomonadota</taxon>
        <taxon>Alphaproteobacteria</taxon>
        <taxon>Rhodobacterales</taxon>
        <taxon>Paracoccaceae</taxon>
        <taxon>Limimaricola</taxon>
    </lineage>
</organism>
<dbReference type="PATRIC" id="fig|1122180.6.peg.1938"/>
<name>A0A017HC35_9RHOB</name>
<dbReference type="eggNOG" id="COG5388">
    <property type="taxonomic scope" value="Bacteria"/>
</dbReference>
<dbReference type="InterPro" id="IPR009922">
    <property type="entry name" value="DUF1457"/>
</dbReference>
<evidence type="ECO:0000313" key="2">
    <source>
        <dbReference type="EMBL" id="EYD71880.1"/>
    </source>
</evidence>
<dbReference type="Proteomes" id="UP000025047">
    <property type="component" value="Unassembled WGS sequence"/>
</dbReference>
<feature type="region of interest" description="Disordered" evidence="1">
    <location>
        <begin position="167"/>
        <end position="191"/>
    </location>
</feature>
<evidence type="ECO:0000313" key="3">
    <source>
        <dbReference type="Proteomes" id="UP000025047"/>
    </source>
</evidence>
<evidence type="ECO:0000256" key="1">
    <source>
        <dbReference type="SAM" id="MobiDB-lite"/>
    </source>
</evidence>
<keyword evidence="3" id="KW-1185">Reference proteome</keyword>
<dbReference type="HOGENOM" id="CLU_087251_0_0_5"/>
<feature type="compositionally biased region" description="Low complexity" evidence="1">
    <location>
        <begin position="167"/>
        <end position="176"/>
    </location>
</feature>
<dbReference type="EMBL" id="APGJ01000006">
    <property type="protein sequence ID" value="EYD71880.1"/>
    <property type="molecule type" value="Genomic_DNA"/>
</dbReference>
<sequence>MTMRNEQSRTASDAASRIAQFETYWRGLVRHGRPPARGRIEPGRIGDALPGAFVIDRVAPGQARLRIAGQSLCDLAGGEARGLPLSRLFTARAQARLADLLEHGFGAKVPLQARLQVQGRAAGWLLLLPLRPEPGAAPQMIGALLHDLLPGRARRFGFAGPVRIGAPTAPAHAPTPRLRLVVDNDPPQPVA</sequence>
<dbReference type="STRING" id="1122180.Lokhon_01951"/>
<dbReference type="OrthoDB" id="8478628at2"/>
<dbReference type="AlphaFoldDB" id="A0A017HC35"/>
<gene>
    <name evidence="2" type="ORF">Lokhon_01951</name>
</gene>
<comment type="caution">
    <text evidence="2">The sequence shown here is derived from an EMBL/GenBank/DDBJ whole genome shotgun (WGS) entry which is preliminary data.</text>
</comment>
<proteinExistence type="predicted"/>
<dbReference type="Pfam" id="PF07310">
    <property type="entry name" value="PAS_5"/>
    <property type="match status" value="1"/>
</dbReference>
<reference evidence="2 3" key="1">
    <citation type="submission" date="2013-03" db="EMBL/GenBank/DDBJ databases">
        <authorList>
            <person name="Fiebig A."/>
            <person name="Goeker M."/>
            <person name="Klenk H.-P.P."/>
        </authorList>
    </citation>
    <scope>NUCLEOTIDE SEQUENCE [LARGE SCALE GENOMIC DNA]</scope>
    <source>
        <strain evidence="2 3">DSM 17492</strain>
    </source>
</reference>